<feature type="transmembrane region" description="Helical" evidence="7">
    <location>
        <begin position="524"/>
        <end position="544"/>
    </location>
</feature>
<keyword evidence="5 7" id="KW-0472">Membrane</keyword>
<dbReference type="EMBL" id="JAGRRH010000021">
    <property type="protein sequence ID" value="KAG7347082.1"/>
    <property type="molecule type" value="Genomic_DNA"/>
</dbReference>
<dbReference type="Pfam" id="PF01490">
    <property type="entry name" value="Aa_trans"/>
    <property type="match status" value="1"/>
</dbReference>
<evidence type="ECO:0000256" key="6">
    <source>
        <dbReference type="SAM" id="MobiDB-lite"/>
    </source>
</evidence>
<feature type="compositionally biased region" description="Low complexity" evidence="6">
    <location>
        <begin position="153"/>
        <end position="185"/>
    </location>
</feature>
<dbReference type="InterPro" id="IPR013057">
    <property type="entry name" value="AA_transpt_TM"/>
</dbReference>
<evidence type="ECO:0000313" key="9">
    <source>
        <dbReference type="EMBL" id="KAG7347082.1"/>
    </source>
</evidence>
<organism evidence="9 10">
    <name type="scientific">Nitzschia inconspicua</name>
    <dbReference type="NCBI Taxonomy" id="303405"/>
    <lineage>
        <taxon>Eukaryota</taxon>
        <taxon>Sar</taxon>
        <taxon>Stramenopiles</taxon>
        <taxon>Ochrophyta</taxon>
        <taxon>Bacillariophyta</taxon>
        <taxon>Bacillariophyceae</taxon>
        <taxon>Bacillariophycidae</taxon>
        <taxon>Bacillariales</taxon>
        <taxon>Bacillariaceae</taxon>
        <taxon>Nitzschia</taxon>
    </lineage>
</organism>
<feature type="transmembrane region" description="Helical" evidence="7">
    <location>
        <begin position="268"/>
        <end position="289"/>
    </location>
</feature>
<dbReference type="PANTHER" id="PTHR48017">
    <property type="entry name" value="OS05G0424000 PROTEIN-RELATED"/>
    <property type="match status" value="1"/>
</dbReference>
<dbReference type="OrthoDB" id="206873at2759"/>
<sequence>MAPTNAATVTGSCDNARNIRENPGTFGTVSTEISSPSSRLQLQPTSILANATCHIRNNLWFQRHHDSTLSVTTADDYQDPSPNDLNTWNGAALLCADCLGTGLLALPHNITVVLGSTFGIFFLILQLPINLYAGTILSHAALYVETKQMAANNASTTTGTPSNPSNTTTSIAKETTTTTTTTTTTEQNHLLQSGRAAKPVAISSVLEPLEAKNYQAVSIVDERETEDDNSLVEEDKVKDSRHLEHSHHDTATFDFIGMTKALFRNKKVTRWIMVLYYTNIFLVLGNYIVVMSHAVTALVGEDILCVPTAGVLASTLMFAVSQLRTMARLGRSASTVSLTALGIVVAQCLYSTKHTADEVLQVLPVNDTDNNENNGESINLLHKFSSMGSIGFAVGSQKLFLNIRHEFADRTKAPSSLAVALSAFGSFYVFIVLAAGKNPPGFLFDAIPSHTLQRRVAGFFLWVHVVVSYAINSQAICASMDRIFFCRWAPVQHWPDERRWMLLTGIMAATAFFVANAIPFFKDLVAFIGSLTSVPLTLLLPAIFHRRVQGVPIWLPTANSLASYALLIFSSIFMVTATLGSVYSILSDWQHHSGGFFSCH</sequence>
<accession>A0A9K3PGR8</accession>
<dbReference type="GO" id="GO:0016020">
    <property type="term" value="C:membrane"/>
    <property type="evidence" value="ECO:0007669"/>
    <property type="project" value="UniProtKB-SubCell"/>
</dbReference>
<dbReference type="Proteomes" id="UP000693970">
    <property type="component" value="Unassembled WGS sequence"/>
</dbReference>
<comment type="subcellular location">
    <subcellularLocation>
        <location evidence="1">Membrane</location>
    </subcellularLocation>
</comment>
<evidence type="ECO:0000256" key="7">
    <source>
        <dbReference type="SAM" id="Phobius"/>
    </source>
</evidence>
<evidence type="ECO:0000256" key="1">
    <source>
        <dbReference type="ARBA" id="ARBA00004370"/>
    </source>
</evidence>
<feature type="domain" description="Amino acid transporter transmembrane" evidence="8">
    <location>
        <begin position="247"/>
        <end position="580"/>
    </location>
</feature>
<dbReference type="AlphaFoldDB" id="A0A9K3PGR8"/>
<reference evidence="9" key="1">
    <citation type="journal article" date="2021" name="Sci. Rep.">
        <title>Diploid genomic architecture of Nitzschia inconspicua, an elite biomass production diatom.</title>
        <authorList>
            <person name="Oliver A."/>
            <person name="Podell S."/>
            <person name="Pinowska A."/>
            <person name="Traller J.C."/>
            <person name="Smith S.R."/>
            <person name="McClure R."/>
            <person name="Beliaev A."/>
            <person name="Bohutskyi P."/>
            <person name="Hill E.A."/>
            <person name="Rabines A."/>
            <person name="Zheng H."/>
            <person name="Allen L.Z."/>
            <person name="Kuo A."/>
            <person name="Grigoriev I.V."/>
            <person name="Allen A.E."/>
            <person name="Hazlebeck D."/>
            <person name="Allen E.E."/>
        </authorList>
    </citation>
    <scope>NUCLEOTIDE SEQUENCE</scope>
    <source>
        <strain evidence="9">Hildebrandi</strain>
    </source>
</reference>
<keyword evidence="10" id="KW-1185">Reference proteome</keyword>
<feature type="transmembrane region" description="Helical" evidence="7">
    <location>
        <begin position="564"/>
        <end position="586"/>
    </location>
</feature>
<comment type="caution">
    <text evidence="9">The sequence shown here is derived from an EMBL/GenBank/DDBJ whole genome shotgun (WGS) entry which is preliminary data.</text>
</comment>
<keyword evidence="3 7" id="KW-0812">Transmembrane</keyword>
<proteinExistence type="predicted"/>
<feature type="transmembrane region" description="Helical" evidence="7">
    <location>
        <begin position="456"/>
        <end position="479"/>
    </location>
</feature>
<feature type="transmembrane region" description="Helical" evidence="7">
    <location>
        <begin position="295"/>
        <end position="320"/>
    </location>
</feature>
<evidence type="ECO:0000313" key="10">
    <source>
        <dbReference type="Proteomes" id="UP000693970"/>
    </source>
</evidence>
<protein>
    <submittedName>
        <fullName evidence="9">Transmembrane amino acid transporter</fullName>
    </submittedName>
</protein>
<keyword evidence="4 7" id="KW-1133">Transmembrane helix</keyword>
<feature type="transmembrane region" description="Helical" evidence="7">
    <location>
        <begin position="500"/>
        <end position="518"/>
    </location>
</feature>
<evidence type="ECO:0000259" key="8">
    <source>
        <dbReference type="Pfam" id="PF01490"/>
    </source>
</evidence>
<reference evidence="9" key="2">
    <citation type="submission" date="2021-04" db="EMBL/GenBank/DDBJ databases">
        <authorList>
            <person name="Podell S."/>
        </authorList>
    </citation>
    <scope>NUCLEOTIDE SEQUENCE</scope>
    <source>
        <strain evidence="9">Hildebrandi</strain>
    </source>
</reference>
<evidence type="ECO:0000256" key="2">
    <source>
        <dbReference type="ARBA" id="ARBA00022448"/>
    </source>
</evidence>
<evidence type="ECO:0000256" key="5">
    <source>
        <dbReference type="ARBA" id="ARBA00023136"/>
    </source>
</evidence>
<feature type="transmembrane region" description="Helical" evidence="7">
    <location>
        <begin position="110"/>
        <end position="133"/>
    </location>
</feature>
<feature type="transmembrane region" description="Helical" evidence="7">
    <location>
        <begin position="415"/>
        <end position="436"/>
    </location>
</feature>
<gene>
    <name evidence="9" type="ORF">IV203_006151</name>
</gene>
<name>A0A9K3PGR8_9STRA</name>
<keyword evidence="2" id="KW-0813">Transport</keyword>
<evidence type="ECO:0000256" key="4">
    <source>
        <dbReference type="ARBA" id="ARBA00022989"/>
    </source>
</evidence>
<feature type="region of interest" description="Disordered" evidence="6">
    <location>
        <begin position="153"/>
        <end position="195"/>
    </location>
</feature>
<evidence type="ECO:0000256" key="3">
    <source>
        <dbReference type="ARBA" id="ARBA00022692"/>
    </source>
</evidence>